<dbReference type="EMBL" id="JBBMFD010000006">
    <property type="protein sequence ID" value="MEQ2440302.1"/>
    <property type="molecule type" value="Genomic_DNA"/>
</dbReference>
<dbReference type="SUPFAM" id="SSF52922">
    <property type="entry name" value="TK C-terminal domain-like"/>
    <property type="match status" value="1"/>
</dbReference>
<dbReference type="InterPro" id="IPR002880">
    <property type="entry name" value="Pyrv_Fd/Flavodoxin_OxRdtase_N"/>
</dbReference>
<dbReference type="InterPro" id="IPR009014">
    <property type="entry name" value="Transketo_C/PFOR_II"/>
</dbReference>
<accession>A0ABV1DZ19</accession>
<dbReference type="NCBIfam" id="NF005507">
    <property type="entry name" value="PRK07119.1"/>
    <property type="match status" value="1"/>
</dbReference>
<dbReference type="Pfam" id="PF17147">
    <property type="entry name" value="PFOR_II"/>
    <property type="match status" value="1"/>
</dbReference>
<evidence type="ECO:0000259" key="2">
    <source>
        <dbReference type="Pfam" id="PF01855"/>
    </source>
</evidence>
<organism evidence="4 5">
    <name type="scientific">Solibaculum intestinale</name>
    <dbReference type="NCBI Taxonomy" id="3133165"/>
    <lineage>
        <taxon>Bacteria</taxon>
        <taxon>Bacillati</taxon>
        <taxon>Bacillota</taxon>
        <taxon>Clostridia</taxon>
        <taxon>Eubacteriales</taxon>
        <taxon>Oscillospiraceae</taxon>
        <taxon>Solibaculum</taxon>
    </lineage>
</organism>
<dbReference type="Pfam" id="PF01855">
    <property type="entry name" value="POR_N"/>
    <property type="match status" value="1"/>
</dbReference>
<sequence>MAERVLMKGNEALAEAAIQAGCRHFFGYPITPQTEVAAYMAKRMPKIGGTYLQAESEVAAINMVLGAASAGVRALTSSSSPGISLKTEGISYIAGSDLPCVIINVQRGGPGLGGIQPSQADYWQATRAPGHGDLHVLVFAPSTVQEMVDLVMDAFDMADLYRMPAMILADGALGQMMEPVEIKERPKRDLPEKTWAANGHENKRPHNIVNSLYLTPGDLEALVKERFARYDLIKSKEQRSESYMADDAEFIVVAYGASSRVCKSAVKAARAEGIRVGLIRPITLWPFPVDAIQEAAKTAKHFLTVEMSMGQMVDDVRLAVNGAVPVSFFGHTGGIIPSPAEVLGEIKKLAGGAK</sequence>
<dbReference type="Gene3D" id="3.40.50.970">
    <property type="match status" value="1"/>
</dbReference>
<keyword evidence="1" id="KW-0560">Oxidoreductase</keyword>
<dbReference type="Proteomes" id="UP001489509">
    <property type="component" value="Unassembled WGS sequence"/>
</dbReference>
<dbReference type="PANTHER" id="PTHR43088:SF1">
    <property type="entry name" value="SUBUNIT OF PYRUVATE:FLAVODOXIN OXIDOREDUCTASE"/>
    <property type="match status" value="1"/>
</dbReference>
<dbReference type="PANTHER" id="PTHR43088">
    <property type="entry name" value="SUBUNIT OF PYRUVATE:FLAVODOXIN OXIDOREDUCTASE-RELATED"/>
    <property type="match status" value="1"/>
</dbReference>
<reference evidence="4 5" key="1">
    <citation type="submission" date="2024-03" db="EMBL/GenBank/DDBJ databases">
        <title>Human intestinal bacterial collection.</title>
        <authorList>
            <person name="Pauvert C."/>
            <person name="Hitch T.C.A."/>
            <person name="Clavel T."/>
        </authorList>
    </citation>
    <scope>NUCLEOTIDE SEQUENCE [LARGE SCALE GENOMIC DNA]</scope>
    <source>
        <strain evidence="4 5">CLA-JM-H44</strain>
    </source>
</reference>
<evidence type="ECO:0000313" key="5">
    <source>
        <dbReference type="Proteomes" id="UP001489509"/>
    </source>
</evidence>
<keyword evidence="5" id="KW-1185">Reference proteome</keyword>
<comment type="caution">
    <text evidence="4">The sequence shown here is derived from an EMBL/GenBank/DDBJ whole genome shotgun (WGS) entry which is preliminary data.</text>
</comment>
<name>A0ABV1DZ19_9FIRM</name>
<dbReference type="RefSeq" id="WP_349218778.1">
    <property type="nucleotide sequence ID" value="NZ_JBBMFD010000006.1"/>
</dbReference>
<feature type="domain" description="Pyruvate flavodoxin/ferredoxin oxidoreductase pyrimidine binding" evidence="2">
    <location>
        <begin position="15"/>
        <end position="198"/>
    </location>
</feature>
<gene>
    <name evidence="4" type="ORF">WMO26_05610</name>
</gene>
<proteinExistence type="predicted"/>
<dbReference type="InterPro" id="IPR033412">
    <property type="entry name" value="PFOR_II"/>
</dbReference>
<evidence type="ECO:0000259" key="3">
    <source>
        <dbReference type="Pfam" id="PF17147"/>
    </source>
</evidence>
<dbReference type="InterPro" id="IPR029061">
    <property type="entry name" value="THDP-binding"/>
</dbReference>
<dbReference type="CDD" id="cd07034">
    <property type="entry name" value="TPP_PYR_PFOR_IOR-alpha_like"/>
    <property type="match status" value="1"/>
</dbReference>
<dbReference type="Gene3D" id="3.40.50.920">
    <property type="match status" value="1"/>
</dbReference>
<feature type="domain" description="Pyruvate:ferredoxin oxidoreductase core" evidence="3">
    <location>
        <begin position="248"/>
        <end position="342"/>
    </location>
</feature>
<evidence type="ECO:0000313" key="4">
    <source>
        <dbReference type="EMBL" id="MEQ2440302.1"/>
    </source>
</evidence>
<evidence type="ECO:0000256" key="1">
    <source>
        <dbReference type="ARBA" id="ARBA00023002"/>
    </source>
</evidence>
<dbReference type="SUPFAM" id="SSF52518">
    <property type="entry name" value="Thiamin diphosphate-binding fold (THDP-binding)"/>
    <property type="match status" value="1"/>
</dbReference>
<dbReference type="InterPro" id="IPR052368">
    <property type="entry name" value="2-oxoacid_oxidoreductase"/>
</dbReference>
<protein>
    <submittedName>
        <fullName evidence="4">3-methyl-2-oxobutanoate dehydrogenase subunit VorB</fullName>
    </submittedName>
</protein>